<dbReference type="SUPFAM" id="SSF56112">
    <property type="entry name" value="Protein kinase-like (PK-like)"/>
    <property type="match status" value="1"/>
</dbReference>
<dbReference type="Proteomes" id="UP001189429">
    <property type="component" value="Unassembled WGS sequence"/>
</dbReference>
<dbReference type="Gene3D" id="2.60.120.10">
    <property type="entry name" value="Jelly Rolls"/>
    <property type="match status" value="3"/>
</dbReference>
<keyword evidence="3" id="KW-0808">Transferase</keyword>
<protein>
    <recommendedName>
        <fullName evidence="13">cGMP-dependent protein kinase</fullName>
    </recommendedName>
</protein>
<dbReference type="PROSITE" id="PS00889">
    <property type="entry name" value="CNMP_BINDING_2"/>
    <property type="match status" value="1"/>
</dbReference>
<evidence type="ECO:0000259" key="9">
    <source>
        <dbReference type="PROSITE" id="PS50011"/>
    </source>
</evidence>
<sequence>EVVVLLNRTRLFRHLPQNQKSHVDLAKACQHERFKAGDVIVRQGDAGNFFLAILEGKVSVTVDGKKVATWRDGADFGEQSLLHDEPRQATLQAVTDVSAVKITRERFWKLGLNRKLQFKGRKAIRAAAATTRDREPTPKTPRERHLIAEALLANENLQMLVTLDKERVQKMVDVAWKEVVEQGVDVMVEGDLADCMYVVQAGAFRMESTRKDDFGAHTIVRERSEAPNQDPHREHSKASSDLVREHSVASAESADTGPPPGHTSHARRTDFTPKSRGSSASGRMPRYDEVIAAGGSFGELALLYSTPRFATARAIEASVLWGINRKHFRDILMGVHEEKLQSHVAYLRQVGSLSTLQEEELKELAKALNVNTFQKGELIVQQGLPSTSLHIVYEGQVAVIIDGKETCRLRAHPRRRVWLPVSASWCCAGAGCAPPPQTSHVVEEQALLGGYPCRTDVRVVSSSARTLSLLRDSFEMLVGTLDDLENARAVRRNHRTSIRTAVHRAKTARLLNSAPERQAYREKVTHMRDLTKVRPLGSGQFGNVELWQHRDGRRFAMKILSKSHIRRLGAEQSIINEKNLMLMTSSPFLVRLFEAYSTPNALYLLLEFAAGGELHTVYNRRGFYGSEKHAKFYAAGVVLAFEHLHDLHIIHRDLKPENVLLDSEGRPKLADLGLAKVTSGTAQTFCGTPTYLAPEVIRGTGYTHSADWWSLGVLIYELLCGTTPFEAVSELKIWRKVVAGVEGTNFPEPCQGDPGDLIRALLCLEPSQRMPVLPAGLEDLQRHRWYRGFDWEPFRDRALRAPYRPKERDFDSGFNSAERAAPSADEPYRDDGSAWDRSFATVVDDGACAGAGSLHGDGSPGLPQLFRRGSRRSGSFLARP</sequence>
<dbReference type="InterPro" id="IPR000719">
    <property type="entry name" value="Prot_kinase_dom"/>
</dbReference>
<evidence type="ECO:0000256" key="8">
    <source>
        <dbReference type="SAM" id="MobiDB-lite"/>
    </source>
</evidence>
<evidence type="ECO:0000259" key="10">
    <source>
        <dbReference type="PROSITE" id="PS50042"/>
    </source>
</evidence>
<keyword evidence="4" id="KW-0547">Nucleotide-binding</keyword>
<evidence type="ECO:0000256" key="1">
    <source>
        <dbReference type="ARBA" id="ARBA00022527"/>
    </source>
</evidence>
<evidence type="ECO:0000256" key="7">
    <source>
        <dbReference type="ARBA" id="ARBA00022992"/>
    </source>
</evidence>
<feature type="domain" description="Cyclic nucleotide-binding" evidence="10">
    <location>
        <begin position="159"/>
        <end position="349"/>
    </location>
</feature>
<proteinExistence type="predicted"/>
<feature type="non-terminal residue" evidence="11">
    <location>
        <position position="1"/>
    </location>
</feature>
<dbReference type="PANTHER" id="PTHR24353">
    <property type="entry name" value="CYCLIC NUCLEOTIDE-DEPENDENT PROTEIN KINASE"/>
    <property type="match status" value="1"/>
</dbReference>
<feature type="domain" description="Cyclic nucleotide-binding" evidence="10">
    <location>
        <begin position="11"/>
        <end position="110"/>
    </location>
</feature>
<dbReference type="InterPro" id="IPR008271">
    <property type="entry name" value="Ser/Thr_kinase_AS"/>
</dbReference>
<dbReference type="InterPro" id="IPR018490">
    <property type="entry name" value="cNMP-bd_dom_sf"/>
</dbReference>
<organism evidence="11 12">
    <name type="scientific">Prorocentrum cordatum</name>
    <dbReference type="NCBI Taxonomy" id="2364126"/>
    <lineage>
        <taxon>Eukaryota</taxon>
        <taxon>Sar</taxon>
        <taxon>Alveolata</taxon>
        <taxon>Dinophyceae</taxon>
        <taxon>Prorocentrales</taxon>
        <taxon>Prorocentraceae</taxon>
        <taxon>Prorocentrum</taxon>
    </lineage>
</organism>
<keyword evidence="1" id="KW-0723">Serine/threonine-protein kinase</keyword>
<evidence type="ECO:0000256" key="2">
    <source>
        <dbReference type="ARBA" id="ARBA00022535"/>
    </source>
</evidence>
<dbReference type="SMART" id="SM00100">
    <property type="entry name" value="cNMP"/>
    <property type="match status" value="3"/>
</dbReference>
<dbReference type="InterPro" id="IPR000595">
    <property type="entry name" value="cNMP-bd_dom"/>
</dbReference>
<comment type="caution">
    <text evidence="11">The sequence shown here is derived from an EMBL/GenBank/DDBJ whole genome shotgun (WGS) entry which is preliminary data.</text>
</comment>
<dbReference type="CDD" id="cd00038">
    <property type="entry name" value="CAP_ED"/>
    <property type="match status" value="3"/>
</dbReference>
<dbReference type="SMART" id="SM00220">
    <property type="entry name" value="S_TKc"/>
    <property type="match status" value="1"/>
</dbReference>
<keyword evidence="6" id="KW-0067">ATP-binding</keyword>
<dbReference type="PROSITE" id="PS50011">
    <property type="entry name" value="PROTEIN_KINASE_DOM"/>
    <property type="match status" value="1"/>
</dbReference>
<evidence type="ECO:0008006" key="13">
    <source>
        <dbReference type="Google" id="ProtNLM"/>
    </source>
</evidence>
<keyword evidence="12" id="KW-1185">Reference proteome</keyword>
<name>A0ABN9PBQ1_9DINO</name>
<feature type="region of interest" description="Disordered" evidence="8">
    <location>
        <begin position="808"/>
        <end position="831"/>
    </location>
</feature>
<accession>A0ABN9PBQ1</accession>
<evidence type="ECO:0000313" key="12">
    <source>
        <dbReference type="Proteomes" id="UP001189429"/>
    </source>
</evidence>
<evidence type="ECO:0000256" key="6">
    <source>
        <dbReference type="ARBA" id="ARBA00022840"/>
    </source>
</evidence>
<dbReference type="EMBL" id="CAUYUJ010000114">
    <property type="protein sequence ID" value="CAK0788787.1"/>
    <property type="molecule type" value="Genomic_DNA"/>
</dbReference>
<dbReference type="PROSITE" id="PS50042">
    <property type="entry name" value="CNMP_BINDING_3"/>
    <property type="match status" value="3"/>
</dbReference>
<feature type="domain" description="Protein kinase" evidence="9">
    <location>
        <begin position="530"/>
        <end position="786"/>
    </location>
</feature>
<evidence type="ECO:0000256" key="3">
    <source>
        <dbReference type="ARBA" id="ARBA00022679"/>
    </source>
</evidence>
<keyword evidence="5" id="KW-0418">Kinase</keyword>
<reference evidence="11" key="1">
    <citation type="submission" date="2023-10" db="EMBL/GenBank/DDBJ databases">
        <authorList>
            <person name="Chen Y."/>
            <person name="Shah S."/>
            <person name="Dougan E. K."/>
            <person name="Thang M."/>
            <person name="Chan C."/>
        </authorList>
    </citation>
    <scope>NUCLEOTIDE SEQUENCE [LARGE SCALE GENOMIC DNA]</scope>
</reference>
<dbReference type="Gene3D" id="3.30.200.20">
    <property type="entry name" value="Phosphorylase Kinase, domain 1"/>
    <property type="match status" value="1"/>
</dbReference>
<keyword evidence="7" id="KW-0142">cGMP-binding</keyword>
<dbReference type="InterPro" id="IPR011009">
    <property type="entry name" value="Kinase-like_dom_sf"/>
</dbReference>
<feature type="region of interest" description="Disordered" evidence="8">
    <location>
        <begin position="850"/>
        <end position="880"/>
    </location>
</feature>
<evidence type="ECO:0000313" key="11">
    <source>
        <dbReference type="EMBL" id="CAK0788787.1"/>
    </source>
</evidence>
<dbReference type="Pfam" id="PF00069">
    <property type="entry name" value="Pkinase"/>
    <property type="match status" value="1"/>
</dbReference>
<feature type="domain" description="Cyclic nucleotide-binding" evidence="10">
    <location>
        <begin position="352"/>
        <end position="479"/>
    </location>
</feature>
<evidence type="ECO:0000256" key="4">
    <source>
        <dbReference type="ARBA" id="ARBA00022741"/>
    </source>
</evidence>
<dbReference type="InterPro" id="IPR014710">
    <property type="entry name" value="RmlC-like_jellyroll"/>
</dbReference>
<feature type="region of interest" description="Disordered" evidence="8">
    <location>
        <begin position="222"/>
        <end position="283"/>
    </location>
</feature>
<feature type="compositionally biased region" description="Basic and acidic residues" evidence="8">
    <location>
        <begin position="222"/>
        <end position="247"/>
    </location>
</feature>
<dbReference type="SUPFAM" id="SSF51206">
    <property type="entry name" value="cAMP-binding domain-like"/>
    <property type="match status" value="3"/>
</dbReference>
<dbReference type="Pfam" id="PF00027">
    <property type="entry name" value="cNMP_binding"/>
    <property type="match status" value="2"/>
</dbReference>
<evidence type="ECO:0000256" key="5">
    <source>
        <dbReference type="ARBA" id="ARBA00022777"/>
    </source>
</evidence>
<dbReference type="PROSITE" id="PS00108">
    <property type="entry name" value="PROTEIN_KINASE_ST"/>
    <property type="match status" value="1"/>
</dbReference>
<dbReference type="Gene3D" id="1.10.510.10">
    <property type="entry name" value="Transferase(Phosphotransferase) domain 1"/>
    <property type="match status" value="1"/>
</dbReference>
<gene>
    <name evidence="11" type="ORF">PCOR1329_LOCUS540</name>
</gene>
<dbReference type="InterPro" id="IPR018488">
    <property type="entry name" value="cNMP-bd_CS"/>
</dbReference>
<keyword evidence="2" id="KW-0140">cGMP</keyword>